<sequence length="325" mass="37067">MWRTGDITGWCRIVVVMVALEATQVLAVPKLYDTDLFTNSRQYSSNDVYPSEHVDSSLHQPKFSKALAVNMSQVTDLTMYIMEFVRDRKICLSQTFSNLFLSNETSNKAKNWWRRRCGRRAITKNQLTPKSESTLIRYRRKSSNRSNSKPKKTLDLTDSEMKKLQALLKDKKVQCNPKKVVVELPNQEPHLLTLKPSCVYIKQCGGCCDSSHLECRPTVTKNKRFKVLVIKKRDLSLPGPQPFKTVVVAEHKKCQCECKVRMEHCTGNQLYDSDACSCYCPQESHKNCSSGKVWDDQQCDCVCSGVSECTTGRYFDTNSCRPPCG</sequence>
<dbReference type="Gene3D" id="2.10.90.10">
    <property type="entry name" value="Cystine-knot cytokines"/>
    <property type="match status" value="1"/>
</dbReference>
<accession>A0AAW0YKF9</accession>
<dbReference type="InterPro" id="IPR029034">
    <property type="entry name" value="Cystine-knot_cytokine"/>
</dbReference>
<evidence type="ECO:0000313" key="8">
    <source>
        <dbReference type="Proteomes" id="UP001445076"/>
    </source>
</evidence>
<feature type="domain" description="Platelet-derived growth factor (PDGF) family profile" evidence="6">
    <location>
        <begin position="152"/>
        <end position="261"/>
    </location>
</feature>
<evidence type="ECO:0000256" key="4">
    <source>
        <dbReference type="RuleBase" id="RU003818"/>
    </source>
</evidence>
<dbReference type="GO" id="GO:0051781">
    <property type="term" value="P:positive regulation of cell division"/>
    <property type="evidence" value="ECO:0007669"/>
    <property type="project" value="UniProtKB-KW"/>
</dbReference>
<name>A0AAW0YKF9_CHEQU</name>
<feature type="chain" id="PRO_5043968139" description="Platelet-derived growth factor (PDGF) family profile domain-containing protein" evidence="5">
    <location>
        <begin position="28"/>
        <end position="325"/>
    </location>
</feature>
<dbReference type="GO" id="GO:0005615">
    <property type="term" value="C:extracellular space"/>
    <property type="evidence" value="ECO:0007669"/>
    <property type="project" value="TreeGrafter"/>
</dbReference>
<reference evidence="7 8" key="1">
    <citation type="journal article" date="2024" name="BMC Genomics">
        <title>Genome assembly of redclaw crayfish (Cherax quadricarinatus) provides insights into its immune adaptation and hypoxia tolerance.</title>
        <authorList>
            <person name="Liu Z."/>
            <person name="Zheng J."/>
            <person name="Li H."/>
            <person name="Fang K."/>
            <person name="Wang S."/>
            <person name="He J."/>
            <person name="Zhou D."/>
            <person name="Weng S."/>
            <person name="Chi M."/>
            <person name="Gu Z."/>
            <person name="He J."/>
            <person name="Li F."/>
            <person name="Wang M."/>
        </authorList>
    </citation>
    <scope>NUCLEOTIDE SEQUENCE [LARGE SCALE GENOMIC DNA]</scope>
    <source>
        <strain evidence="7">ZL_2023a</strain>
    </source>
</reference>
<dbReference type="GO" id="GO:0070851">
    <property type="term" value="F:growth factor receptor binding"/>
    <property type="evidence" value="ECO:0007669"/>
    <property type="project" value="TreeGrafter"/>
</dbReference>
<dbReference type="GO" id="GO:0008284">
    <property type="term" value="P:positive regulation of cell population proliferation"/>
    <property type="evidence" value="ECO:0007669"/>
    <property type="project" value="TreeGrafter"/>
</dbReference>
<evidence type="ECO:0000256" key="3">
    <source>
        <dbReference type="ARBA" id="ARBA00023246"/>
    </source>
</evidence>
<dbReference type="PANTHER" id="PTHR11633:SF1">
    <property type="entry name" value="LD28763P"/>
    <property type="match status" value="1"/>
</dbReference>
<keyword evidence="2 4" id="KW-0339">Growth factor</keyword>
<dbReference type="InterPro" id="IPR000072">
    <property type="entry name" value="PDGF/VEGF_dom"/>
</dbReference>
<keyword evidence="8" id="KW-1185">Reference proteome</keyword>
<evidence type="ECO:0000256" key="1">
    <source>
        <dbReference type="ARBA" id="ARBA00006686"/>
    </source>
</evidence>
<feature type="signal peptide" evidence="5">
    <location>
        <begin position="1"/>
        <end position="27"/>
    </location>
</feature>
<evidence type="ECO:0000256" key="2">
    <source>
        <dbReference type="ARBA" id="ARBA00023030"/>
    </source>
</evidence>
<dbReference type="SMART" id="SM00141">
    <property type="entry name" value="PDGF"/>
    <property type="match status" value="1"/>
</dbReference>
<dbReference type="Pfam" id="PF00341">
    <property type="entry name" value="PDGF"/>
    <property type="match status" value="1"/>
</dbReference>
<evidence type="ECO:0000259" key="6">
    <source>
        <dbReference type="PROSITE" id="PS50278"/>
    </source>
</evidence>
<comment type="similarity">
    <text evidence="1 4">Belongs to the PDGF/VEGF growth factor family.</text>
</comment>
<evidence type="ECO:0000313" key="7">
    <source>
        <dbReference type="EMBL" id="KAK8752183.1"/>
    </source>
</evidence>
<dbReference type="AlphaFoldDB" id="A0AAW0YKF9"/>
<dbReference type="PROSITE" id="PS50278">
    <property type="entry name" value="PDGF_2"/>
    <property type="match status" value="1"/>
</dbReference>
<dbReference type="PANTHER" id="PTHR11633">
    <property type="entry name" value="PLATELET-DERIVED GROWTH FACTOR"/>
    <property type="match status" value="1"/>
</dbReference>
<dbReference type="EMBL" id="JARKIK010000005">
    <property type="protein sequence ID" value="KAK8752183.1"/>
    <property type="molecule type" value="Genomic_DNA"/>
</dbReference>
<protein>
    <recommendedName>
        <fullName evidence="6">Platelet-derived growth factor (PDGF) family profile domain-containing protein</fullName>
    </recommendedName>
</protein>
<keyword evidence="5" id="KW-0732">Signal</keyword>
<dbReference type="GO" id="GO:0016020">
    <property type="term" value="C:membrane"/>
    <property type="evidence" value="ECO:0007669"/>
    <property type="project" value="InterPro"/>
</dbReference>
<evidence type="ECO:0000256" key="5">
    <source>
        <dbReference type="SAM" id="SignalP"/>
    </source>
</evidence>
<dbReference type="GO" id="GO:0008083">
    <property type="term" value="F:growth factor activity"/>
    <property type="evidence" value="ECO:0007669"/>
    <property type="project" value="UniProtKB-KW"/>
</dbReference>
<dbReference type="SUPFAM" id="SSF57501">
    <property type="entry name" value="Cystine-knot cytokines"/>
    <property type="match status" value="1"/>
</dbReference>
<proteinExistence type="inferred from homology"/>
<keyword evidence="3" id="KW-0497">Mitogen</keyword>
<gene>
    <name evidence="7" type="ORF">OTU49_012450</name>
</gene>
<dbReference type="Proteomes" id="UP001445076">
    <property type="component" value="Unassembled WGS sequence"/>
</dbReference>
<organism evidence="7 8">
    <name type="scientific">Cherax quadricarinatus</name>
    <name type="common">Australian red claw crayfish</name>
    <dbReference type="NCBI Taxonomy" id="27406"/>
    <lineage>
        <taxon>Eukaryota</taxon>
        <taxon>Metazoa</taxon>
        <taxon>Ecdysozoa</taxon>
        <taxon>Arthropoda</taxon>
        <taxon>Crustacea</taxon>
        <taxon>Multicrustacea</taxon>
        <taxon>Malacostraca</taxon>
        <taxon>Eumalacostraca</taxon>
        <taxon>Eucarida</taxon>
        <taxon>Decapoda</taxon>
        <taxon>Pleocyemata</taxon>
        <taxon>Astacidea</taxon>
        <taxon>Parastacoidea</taxon>
        <taxon>Parastacidae</taxon>
        <taxon>Cherax</taxon>
    </lineage>
</organism>
<comment type="caution">
    <text evidence="7">The sequence shown here is derived from an EMBL/GenBank/DDBJ whole genome shotgun (WGS) entry which is preliminary data.</text>
</comment>